<dbReference type="EMBL" id="JAIWYP010000009">
    <property type="protein sequence ID" value="KAH3773512.1"/>
    <property type="molecule type" value="Genomic_DNA"/>
</dbReference>
<organism evidence="1 2">
    <name type="scientific">Dreissena polymorpha</name>
    <name type="common">Zebra mussel</name>
    <name type="synonym">Mytilus polymorpha</name>
    <dbReference type="NCBI Taxonomy" id="45954"/>
    <lineage>
        <taxon>Eukaryota</taxon>
        <taxon>Metazoa</taxon>
        <taxon>Spiralia</taxon>
        <taxon>Lophotrochozoa</taxon>
        <taxon>Mollusca</taxon>
        <taxon>Bivalvia</taxon>
        <taxon>Autobranchia</taxon>
        <taxon>Heteroconchia</taxon>
        <taxon>Euheterodonta</taxon>
        <taxon>Imparidentia</taxon>
        <taxon>Neoheterodontei</taxon>
        <taxon>Myida</taxon>
        <taxon>Dreissenoidea</taxon>
        <taxon>Dreissenidae</taxon>
        <taxon>Dreissena</taxon>
    </lineage>
</organism>
<accession>A0A9D4II80</accession>
<reference evidence="1" key="2">
    <citation type="submission" date="2020-11" db="EMBL/GenBank/DDBJ databases">
        <authorList>
            <person name="McCartney M.A."/>
            <person name="Auch B."/>
            <person name="Kono T."/>
            <person name="Mallez S."/>
            <person name="Becker A."/>
            <person name="Gohl D.M."/>
            <person name="Silverstein K.A.T."/>
            <person name="Koren S."/>
            <person name="Bechman K.B."/>
            <person name="Herman A."/>
            <person name="Abrahante J.E."/>
            <person name="Garbe J."/>
        </authorList>
    </citation>
    <scope>NUCLEOTIDE SEQUENCE</scope>
    <source>
        <strain evidence="1">Duluth1</strain>
        <tissue evidence="1">Whole animal</tissue>
    </source>
</reference>
<evidence type="ECO:0000313" key="1">
    <source>
        <dbReference type="EMBL" id="KAH3773512.1"/>
    </source>
</evidence>
<proteinExistence type="predicted"/>
<dbReference type="Proteomes" id="UP000828390">
    <property type="component" value="Unassembled WGS sequence"/>
</dbReference>
<sequence length="61" mass="7083">MMEILIDATTSELESVNYHPLMYAPKRNAFSYAVYRCRCQLAAMDYSKHLNRPVLLDKEGN</sequence>
<comment type="caution">
    <text evidence="1">The sequence shown here is derived from an EMBL/GenBank/DDBJ whole genome shotgun (WGS) entry which is preliminary data.</text>
</comment>
<name>A0A9D4II80_DREPO</name>
<dbReference type="AlphaFoldDB" id="A0A9D4II80"/>
<reference evidence="1" key="1">
    <citation type="journal article" date="2019" name="bioRxiv">
        <title>The Genome of the Zebra Mussel, Dreissena polymorpha: A Resource for Invasive Species Research.</title>
        <authorList>
            <person name="McCartney M.A."/>
            <person name="Auch B."/>
            <person name="Kono T."/>
            <person name="Mallez S."/>
            <person name="Zhang Y."/>
            <person name="Obille A."/>
            <person name="Becker A."/>
            <person name="Abrahante J.E."/>
            <person name="Garbe J."/>
            <person name="Badalamenti J.P."/>
            <person name="Herman A."/>
            <person name="Mangelson H."/>
            <person name="Liachko I."/>
            <person name="Sullivan S."/>
            <person name="Sone E.D."/>
            <person name="Koren S."/>
            <person name="Silverstein K.A.T."/>
            <person name="Beckman K.B."/>
            <person name="Gohl D.M."/>
        </authorList>
    </citation>
    <scope>NUCLEOTIDE SEQUENCE</scope>
    <source>
        <strain evidence="1">Duluth1</strain>
        <tissue evidence="1">Whole animal</tissue>
    </source>
</reference>
<gene>
    <name evidence="1" type="ORF">DPMN_174874</name>
</gene>
<protein>
    <submittedName>
        <fullName evidence="1">Uncharacterized protein</fullName>
    </submittedName>
</protein>
<keyword evidence="2" id="KW-1185">Reference proteome</keyword>
<evidence type="ECO:0000313" key="2">
    <source>
        <dbReference type="Proteomes" id="UP000828390"/>
    </source>
</evidence>